<sequence length="234" mass="25521">MALKNNNGIGSNDGSNDNDDDYYEEGRLLIAFDDDDSSNNNLLVDEDAVSGADNDNDVEATPVNYSVGTQPPFAVINDEHNRFEYVLDFADYAPDNLSANVTDPTSGAVATVQATTSGLVQLDPIVSNIDGNGAVITIKQDEQSSGTAAYGSKTCSKRAKRKMELNEGDDDEVEEDEDDDDVTEFDDEEEEEDGGEEEEANDEEEDANDEEEDAADDDGKRHRKKMKKDDEPVA</sequence>
<accession>A0A9Q0RIU8</accession>
<evidence type="ECO:0000313" key="3">
    <source>
        <dbReference type="Proteomes" id="UP001142055"/>
    </source>
</evidence>
<gene>
    <name evidence="2" type="ORF">RDWZM_010225</name>
</gene>
<feature type="compositionally biased region" description="Low complexity" evidence="1">
    <location>
        <begin position="1"/>
        <end position="15"/>
    </location>
</feature>
<name>A0A9Q0RIU8_BLOTA</name>
<proteinExistence type="predicted"/>
<dbReference type="AlphaFoldDB" id="A0A9Q0RIU8"/>
<dbReference type="Proteomes" id="UP001142055">
    <property type="component" value="Chromosome 4"/>
</dbReference>
<evidence type="ECO:0000256" key="1">
    <source>
        <dbReference type="SAM" id="MobiDB-lite"/>
    </source>
</evidence>
<feature type="compositionally biased region" description="Acidic residues" evidence="1">
    <location>
        <begin position="166"/>
        <end position="216"/>
    </location>
</feature>
<organism evidence="2 3">
    <name type="scientific">Blomia tropicalis</name>
    <name type="common">Mite</name>
    <dbReference type="NCBI Taxonomy" id="40697"/>
    <lineage>
        <taxon>Eukaryota</taxon>
        <taxon>Metazoa</taxon>
        <taxon>Ecdysozoa</taxon>
        <taxon>Arthropoda</taxon>
        <taxon>Chelicerata</taxon>
        <taxon>Arachnida</taxon>
        <taxon>Acari</taxon>
        <taxon>Acariformes</taxon>
        <taxon>Sarcoptiformes</taxon>
        <taxon>Astigmata</taxon>
        <taxon>Glycyphagoidea</taxon>
        <taxon>Echimyopodidae</taxon>
        <taxon>Blomia</taxon>
    </lineage>
</organism>
<feature type="region of interest" description="Disordered" evidence="1">
    <location>
        <begin position="141"/>
        <end position="234"/>
    </location>
</feature>
<dbReference type="EMBL" id="JAPWDV010000004">
    <property type="protein sequence ID" value="KAJ6215725.1"/>
    <property type="molecule type" value="Genomic_DNA"/>
</dbReference>
<evidence type="ECO:0000313" key="2">
    <source>
        <dbReference type="EMBL" id="KAJ6215725.1"/>
    </source>
</evidence>
<protein>
    <submittedName>
        <fullName evidence="2">Uncharacterized protein</fullName>
    </submittedName>
</protein>
<reference evidence="2" key="1">
    <citation type="submission" date="2022-12" db="EMBL/GenBank/DDBJ databases">
        <title>Genome assemblies of Blomia tropicalis.</title>
        <authorList>
            <person name="Cui Y."/>
        </authorList>
    </citation>
    <scope>NUCLEOTIDE SEQUENCE</scope>
    <source>
        <tissue evidence="2">Adult mites</tissue>
    </source>
</reference>
<keyword evidence="3" id="KW-1185">Reference proteome</keyword>
<comment type="caution">
    <text evidence="2">The sequence shown here is derived from an EMBL/GenBank/DDBJ whole genome shotgun (WGS) entry which is preliminary data.</text>
</comment>
<feature type="region of interest" description="Disordered" evidence="1">
    <location>
        <begin position="1"/>
        <end position="22"/>
    </location>
</feature>